<keyword evidence="3" id="KW-1185">Reference proteome</keyword>
<reference evidence="2" key="2">
    <citation type="submission" date="2020-09" db="EMBL/GenBank/DDBJ databases">
        <authorList>
            <person name="Sun Q."/>
            <person name="Ohkuma M."/>
        </authorList>
    </citation>
    <scope>NUCLEOTIDE SEQUENCE</scope>
    <source>
        <strain evidence="2">JCM 13306</strain>
    </source>
</reference>
<organism evidence="2 3">
    <name type="scientific">Xanthomonas boreopolis</name>
    <dbReference type="NCBI Taxonomy" id="86183"/>
    <lineage>
        <taxon>Bacteria</taxon>
        <taxon>Pseudomonadati</taxon>
        <taxon>Pseudomonadota</taxon>
        <taxon>Gammaproteobacteria</taxon>
        <taxon>Lysobacterales</taxon>
        <taxon>Lysobacteraceae</taxon>
        <taxon>Xanthomonas</taxon>
    </lineage>
</organism>
<evidence type="ECO:0008006" key="4">
    <source>
        <dbReference type="Google" id="ProtNLM"/>
    </source>
</evidence>
<protein>
    <recommendedName>
        <fullName evidence="4">Type 1 fimbrial protein</fullName>
    </recommendedName>
</protein>
<dbReference type="AlphaFoldDB" id="A0A919KJM7"/>
<dbReference type="RefSeq" id="WP_434029977.1">
    <property type="nucleotide sequence ID" value="NZ_BNBA01000041.1"/>
</dbReference>
<name>A0A919KJM7_9XANT</name>
<evidence type="ECO:0000313" key="2">
    <source>
        <dbReference type="EMBL" id="GHH59929.1"/>
    </source>
</evidence>
<dbReference type="EMBL" id="BNBA01000041">
    <property type="protein sequence ID" value="GHH59929.1"/>
    <property type="molecule type" value="Genomic_DNA"/>
</dbReference>
<reference evidence="2" key="1">
    <citation type="journal article" date="2014" name="Int. J. Syst. Evol. Microbiol.">
        <title>Complete genome sequence of Corynebacterium casei LMG S-19264T (=DSM 44701T), isolated from a smear-ripened cheese.</title>
        <authorList>
            <consortium name="US DOE Joint Genome Institute (JGI-PGF)"/>
            <person name="Walter F."/>
            <person name="Albersmeier A."/>
            <person name="Kalinowski J."/>
            <person name="Ruckert C."/>
        </authorList>
    </citation>
    <scope>NUCLEOTIDE SEQUENCE</scope>
    <source>
        <strain evidence="2">JCM 13306</strain>
    </source>
</reference>
<gene>
    <name evidence="2" type="ORF">GCM10009090_34610</name>
</gene>
<accession>A0A919KJM7</accession>
<evidence type="ECO:0000256" key="1">
    <source>
        <dbReference type="SAM" id="SignalP"/>
    </source>
</evidence>
<feature type="signal peptide" evidence="1">
    <location>
        <begin position="1"/>
        <end position="19"/>
    </location>
</feature>
<feature type="chain" id="PRO_5038047080" description="Type 1 fimbrial protein" evidence="1">
    <location>
        <begin position="20"/>
        <end position="126"/>
    </location>
</feature>
<proteinExistence type="predicted"/>
<sequence length="126" mass="12915">MKPYMFLPLLLLASFAAQATGGTVRFSGSVVEPPCSIGQARDAAREILLEGCPLSAEGARLQVVPIEAAAPAKLAGSVAGSGAAELDVLAQEFASNALSFSSRYSLVAADNRSPAAGSYLIIVEYP</sequence>
<evidence type="ECO:0000313" key="3">
    <source>
        <dbReference type="Proteomes" id="UP000623958"/>
    </source>
</evidence>
<dbReference type="Proteomes" id="UP000623958">
    <property type="component" value="Unassembled WGS sequence"/>
</dbReference>
<keyword evidence="1" id="KW-0732">Signal</keyword>
<comment type="caution">
    <text evidence="2">The sequence shown here is derived from an EMBL/GenBank/DDBJ whole genome shotgun (WGS) entry which is preliminary data.</text>
</comment>